<evidence type="ECO:0000313" key="3">
    <source>
        <dbReference type="EMBL" id="SEH10562.1"/>
    </source>
</evidence>
<organism evidence="3 4">
    <name type="scientific">Thermoleophilum album</name>
    <dbReference type="NCBI Taxonomy" id="29539"/>
    <lineage>
        <taxon>Bacteria</taxon>
        <taxon>Bacillati</taxon>
        <taxon>Actinomycetota</taxon>
        <taxon>Thermoleophilia</taxon>
        <taxon>Thermoleophilales</taxon>
        <taxon>Thermoleophilaceae</taxon>
        <taxon>Thermoleophilum</taxon>
    </lineage>
</organism>
<proteinExistence type="predicted"/>
<sequence length="73" mass="7764">MVVGSLIVIGHFGHWYISLPVYLGPALAIVLWLWLGDRRERSRAASAAPVNDDSASDELARASGPGAPPEPGR</sequence>
<keyword evidence="4" id="KW-1185">Reference proteome</keyword>
<name>A0A1H6FJI6_THEAL</name>
<accession>A0A1H6FJI6</accession>
<keyword evidence="2" id="KW-0812">Transmembrane</keyword>
<feature type="transmembrane region" description="Helical" evidence="2">
    <location>
        <begin position="15"/>
        <end position="35"/>
    </location>
</feature>
<feature type="region of interest" description="Disordered" evidence="1">
    <location>
        <begin position="45"/>
        <end position="73"/>
    </location>
</feature>
<evidence type="ECO:0000256" key="2">
    <source>
        <dbReference type="SAM" id="Phobius"/>
    </source>
</evidence>
<dbReference type="AlphaFoldDB" id="A0A1H6FJI6"/>
<dbReference type="Proteomes" id="UP000222056">
    <property type="component" value="Unassembled WGS sequence"/>
</dbReference>
<dbReference type="EMBL" id="FNWJ01000001">
    <property type="protein sequence ID" value="SEH10562.1"/>
    <property type="molecule type" value="Genomic_DNA"/>
</dbReference>
<protein>
    <submittedName>
        <fullName evidence="3">Uncharacterized protein</fullName>
    </submittedName>
</protein>
<keyword evidence="2" id="KW-1133">Transmembrane helix</keyword>
<reference evidence="4" key="1">
    <citation type="submission" date="2016-10" db="EMBL/GenBank/DDBJ databases">
        <authorList>
            <person name="Varghese N."/>
            <person name="Submissions S."/>
        </authorList>
    </citation>
    <scope>NUCLEOTIDE SEQUENCE [LARGE SCALE GENOMIC DNA]</scope>
    <source>
        <strain evidence="4">ATCC 35263</strain>
    </source>
</reference>
<dbReference type="STRING" id="29539.SAMN02745716_0426"/>
<gene>
    <name evidence="3" type="ORF">SAMN02745716_0426</name>
</gene>
<keyword evidence="2" id="KW-0472">Membrane</keyword>
<dbReference type="RefSeq" id="WP_093115794.1">
    <property type="nucleotide sequence ID" value="NZ_FNWJ01000001.1"/>
</dbReference>
<evidence type="ECO:0000313" key="4">
    <source>
        <dbReference type="Proteomes" id="UP000222056"/>
    </source>
</evidence>
<evidence type="ECO:0000256" key="1">
    <source>
        <dbReference type="SAM" id="MobiDB-lite"/>
    </source>
</evidence>